<protein>
    <submittedName>
        <fullName evidence="2">Uncharacterized protein</fullName>
    </submittedName>
</protein>
<dbReference type="EMBL" id="CAJJDM010000046">
    <property type="protein sequence ID" value="CAD8070777.1"/>
    <property type="molecule type" value="Genomic_DNA"/>
</dbReference>
<name>A0A8S1LT91_PARPR</name>
<comment type="caution">
    <text evidence="2">The sequence shown here is derived from an EMBL/GenBank/DDBJ whole genome shotgun (WGS) entry which is preliminary data.</text>
</comment>
<evidence type="ECO:0000256" key="1">
    <source>
        <dbReference type="SAM" id="Coils"/>
    </source>
</evidence>
<sequence length="297" mass="35672">MDQDSMCQTHNQPTIGYYYDQKDKPHHFCSDCDLVNLPSRIYYYLEIINDKSKINDQKQKYIQQYLNSIKSINKKLQNLMEKKESECIDFDKELKKMEEAVQNKVSLTNGQITKLQDFQNYNINLVYNDIYTLCNQYFEDHYQNIYNTSQAMQNDIPQLLNTILINNSDQKNLALYNLKLNLFINKQVQSLKNRIQEIFLKNAEKINQEQDKTKRDEFYFQIESDKYYIRDISQLIIDIRDYIDISSKNIFYQSDIEKQLNDYKSAEAQNNDQTENNDTFIIFSEVDDFYIQNEQLE</sequence>
<proteinExistence type="predicted"/>
<gene>
    <name evidence="2" type="ORF">PPRIM_AZ9-3.1.T0460133</name>
</gene>
<reference evidence="2" key="1">
    <citation type="submission" date="2021-01" db="EMBL/GenBank/DDBJ databases">
        <authorList>
            <consortium name="Genoscope - CEA"/>
            <person name="William W."/>
        </authorList>
    </citation>
    <scope>NUCLEOTIDE SEQUENCE</scope>
</reference>
<organism evidence="2 3">
    <name type="scientific">Paramecium primaurelia</name>
    <dbReference type="NCBI Taxonomy" id="5886"/>
    <lineage>
        <taxon>Eukaryota</taxon>
        <taxon>Sar</taxon>
        <taxon>Alveolata</taxon>
        <taxon>Ciliophora</taxon>
        <taxon>Intramacronucleata</taxon>
        <taxon>Oligohymenophorea</taxon>
        <taxon>Peniculida</taxon>
        <taxon>Parameciidae</taxon>
        <taxon>Paramecium</taxon>
    </lineage>
</organism>
<accession>A0A8S1LT91</accession>
<dbReference type="Proteomes" id="UP000688137">
    <property type="component" value="Unassembled WGS sequence"/>
</dbReference>
<keyword evidence="1" id="KW-0175">Coiled coil</keyword>
<evidence type="ECO:0000313" key="2">
    <source>
        <dbReference type="EMBL" id="CAD8070777.1"/>
    </source>
</evidence>
<feature type="coiled-coil region" evidence="1">
    <location>
        <begin position="62"/>
        <end position="100"/>
    </location>
</feature>
<keyword evidence="3" id="KW-1185">Reference proteome</keyword>
<dbReference type="AlphaFoldDB" id="A0A8S1LT91"/>
<evidence type="ECO:0000313" key="3">
    <source>
        <dbReference type="Proteomes" id="UP000688137"/>
    </source>
</evidence>